<keyword evidence="4" id="KW-0804">Transcription</keyword>
<dbReference type="Pfam" id="PF00126">
    <property type="entry name" value="HTH_1"/>
    <property type="match status" value="1"/>
</dbReference>
<evidence type="ECO:0000259" key="5">
    <source>
        <dbReference type="PROSITE" id="PS50931"/>
    </source>
</evidence>
<dbReference type="InterPro" id="IPR005119">
    <property type="entry name" value="LysR_subst-bd"/>
</dbReference>
<dbReference type="GO" id="GO:0003700">
    <property type="term" value="F:DNA-binding transcription factor activity"/>
    <property type="evidence" value="ECO:0007669"/>
    <property type="project" value="InterPro"/>
</dbReference>
<dbReference type="InterPro" id="IPR000847">
    <property type="entry name" value="LysR_HTH_N"/>
</dbReference>
<organism evidence="6 7">
    <name type="scientific">Sulfobacillus benefaciens</name>
    <dbReference type="NCBI Taxonomy" id="453960"/>
    <lineage>
        <taxon>Bacteria</taxon>
        <taxon>Bacillati</taxon>
        <taxon>Bacillota</taxon>
        <taxon>Clostridia</taxon>
        <taxon>Eubacteriales</taxon>
        <taxon>Clostridiales Family XVII. Incertae Sedis</taxon>
        <taxon>Sulfobacillus</taxon>
    </lineage>
</organism>
<feature type="domain" description="HTH lysR-type" evidence="5">
    <location>
        <begin position="6"/>
        <end position="63"/>
    </location>
</feature>
<dbReference type="CDD" id="cd05466">
    <property type="entry name" value="PBP2_LTTR_substrate"/>
    <property type="match status" value="1"/>
</dbReference>
<keyword evidence="2" id="KW-0805">Transcription regulation</keyword>
<dbReference type="AlphaFoldDB" id="A0A2T2X3N8"/>
<evidence type="ECO:0000313" key="6">
    <source>
        <dbReference type="EMBL" id="PSR29110.1"/>
    </source>
</evidence>
<dbReference type="SUPFAM" id="SSF46785">
    <property type="entry name" value="Winged helix' DNA-binding domain"/>
    <property type="match status" value="1"/>
</dbReference>
<evidence type="ECO:0000313" key="7">
    <source>
        <dbReference type="Proteomes" id="UP000242699"/>
    </source>
</evidence>
<dbReference type="PANTHER" id="PTHR30126:SF100">
    <property type="entry name" value="LYSR-FAMILY TRANSCRIPTIONAL REGULATOR"/>
    <property type="match status" value="1"/>
</dbReference>
<dbReference type="Gene3D" id="1.10.10.10">
    <property type="entry name" value="Winged helix-like DNA-binding domain superfamily/Winged helix DNA-binding domain"/>
    <property type="match status" value="1"/>
</dbReference>
<comment type="caution">
    <text evidence="6">The sequence shown here is derived from an EMBL/GenBank/DDBJ whole genome shotgun (WGS) entry which is preliminary data.</text>
</comment>
<accession>A0A2T2X3N8</accession>
<keyword evidence="3" id="KW-0238">DNA-binding</keyword>
<dbReference type="InterPro" id="IPR036390">
    <property type="entry name" value="WH_DNA-bd_sf"/>
</dbReference>
<dbReference type="PANTHER" id="PTHR30126">
    <property type="entry name" value="HTH-TYPE TRANSCRIPTIONAL REGULATOR"/>
    <property type="match status" value="1"/>
</dbReference>
<dbReference type="EMBL" id="PXYT01000017">
    <property type="protein sequence ID" value="PSR29110.1"/>
    <property type="molecule type" value="Genomic_DNA"/>
</dbReference>
<protein>
    <submittedName>
        <fullName evidence="6">LysR family transcriptional regulator</fullName>
    </submittedName>
</protein>
<dbReference type="Proteomes" id="UP000242699">
    <property type="component" value="Unassembled WGS sequence"/>
</dbReference>
<proteinExistence type="inferred from homology"/>
<reference evidence="6 7" key="1">
    <citation type="journal article" date="2014" name="BMC Genomics">
        <title>Comparison of environmental and isolate Sulfobacillus genomes reveals diverse carbon, sulfur, nitrogen, and hydrogen metabolisms.</title>
        <authorList>
            <person name="Justice N.B."/>
            <person name="Norman A."/>
            <person name="Brown C.T."/>
            <person name="Singh A."/>
            <person name="Thomas B.C."/>
            <person name="Banfield J.F."/>
        </authorList>
    </citation>
    <scope>NUCLEOTIDE SEQUENCE [LARGE SCALE GENOMIC DNA]</scope>
    <source>
        <strain evidence="6">AMDSBA1</strain>
    </source>
</reference>
<dbReference type="SUPFAM" id="SSF53850">
    <property type="entry name" value="Periplasmic binding protein-like II"/>
    <property type="match status" value="1"/>
</dbReference>
<dbReference type="InterPro" id="IPR036388">
    <property type="entry name" value="WH-like_DNA-bd_sf"/>
</dbReference>
<dbReference type="PROSITE" id="PS50931">
    <property type="entry name" value="HTH_LYSR"/>
    <property type="match status" value="1"/>
</dbReference>
<dbReference type="GO" id="GO:0000976">
    <property type="term" value="F:transcription cis-regulatory region binding"/>
    <property type="evidence" value="ECO:0007669"/>
    <property type="project" value="TreeGrafter"/>
</dbReference>
<comment type="similarity">
    <text evidence="1">Belongs to the LysR transcriptional regulatory family.</text>
</comment>
<name>A0A2T2X3N8_9FIRM</name>
<dbReference type="PRINTS" id="PR00039">
    <property type="entry name" value="HTHLYSR"/>
</dbReference>
<dbReference type="FunFam" id="1.10.10.10:FF:000001">
    <property type="entry name" value="LysR family transcriptional regulator"/>
    <property type="match status" value="1"/>
</dbReference>
<gene>
    <name evidence="6" type="ORF">C7B43_08875</name>
</gene>
<evidence type="ECO:0000256" key="2">
    <source>
        <dbReference type="ARBA" id="ARBA00023015"/>
    </source>
</evidence>
<dbReference type="Gene3D" id="3.40.190.290">
    <property type="match status" value="1"/>
</dbReference>
<evidence type="ECO:0000256" key="3">
    <source>
        <dbReference type="ARBA" id="ARBA00023125"/>
    </source>
</evidence>
<dbReference type="Pfam" id="PF03466">
    <property type="entry name" value="LysR_substrate"/>
    <property type="match status" value="1"/>
</dbReference>
<evidence type="ECO:0000256" key="4">
    <source>
        <dbReference type="ARBA" id="ARBA00023163"/>
    </source>
</evidence>
<sequence>MGETWMDFKQLHTFAVVAKEQNFSRAAELLNYSQSTVSEHIHALERELGVPLFDRLGRGVLLTEAGKRILVHVENLSGIEQQIRSIALGCDEPCGTLVIGAPESIIAYRLPRVLVEFRKRFPKVELKFQLGTCAELRSSLEVGAVDIALLIEAPVAADNLITEGLINEQIVLVSAPSHPLAEMDAIEAADLTGEVLLMVESTRGGWSYREIFENEMVETDVRPSQWLEFSSVEAIKQCAISGVGIALLPEITVRHEIADKKLKICGWPSIQIPTQMAWNKHRWISSAMQSFMRVVKEIDMAP</sequence>
<evidence type="ECO:0000256" key="1">
    <source>
        <dbReference type="ARBA" id="ARBA00009437"/>
    </source>
</evidence>